<evidence type="ECO:0000256" key="2">
    <source>
        <dbReference type="ARBA" id="ARBA00022741"/>
    </source>
</evidence>
<dbReference type="PROSITE" id="PS00674">
    <property type="entry name" value="AAA"/>
    <property type="match status" value="1"/>
</dbReference>
<dbReference type="Gene3D" id="3.40.50.300">
    <property type="entry name" value="P-loop containing nucleotide triphosphate hydrolases"/>
    <property type="match status" value="1"/>
</dbReference>
<evidence type="ECO:0000256" key="4">
    <source>
        <dbReference type="ARBA" id="ARBA00022840"/>
    </source>
</evidence>
<evidence type="ECO:0000313" key="9">
    <source>
        <dbReference type="Proteomes" id="UP000193218"/>
    </source>
</evidence>
<dbReference type="InterPro" id="IPR041569">
    <property type="entry name" value="AAA_lid_3"/>
</dbReference>
<keyword evidence="9" id="KW-1185">Reference proteome</keyword>
<dbReference type="GO" id="GO:0005741">
    <property type="term" value="C:mitochondrial outer membrane"/>
    <property type="evidence" value="ECO:0007669"/>
    <property type="project" value="UniProtKB-SubCell"/>
</dbReference>
<sequence length="1060" mass="116767">MKVFSSGTCWNRACHTMRRLWPSRLVTRLALSHRQTRLSLQGPSPRFWHGSTSYQARSARPVPRNAENATDRLERVEEKVEDERLDEDSSEEEIVGALGPPPSPTAFAERILSVTPPQSPVQGAQYLKPLQDALLSAFLPANQHVHPVASCSTDRSSDSGLMQVGLPFHQITGGALVPPSASRDTELLQESVIAVTSPFEGGSYYNFESVKLTAATLDADLLKFDLVLGVGLNGTETAYNDVPLAPKLPRRLNPPMQDVAGLDARVTKHEAPAPARAAENEETEETQDAEDSMDESGDFQASGRTILVTSLVPQQFGGRDPYPRTTRPLDSEKVEWVRFFLEILRAQRSRRPRIVYLEGSTSMGPSFPVWWTSFIKAVRLYRADKGEKEALGNCEAKRKLVIVLSFSPSLLPHHSATSRSQPVSQASMPPKHIPEPLQSLALHLSGERDPDDAVPLWWGGIENDTNGREQRIRERLSSFVKGNDQCVIPFLSISTGEQGGLNLPLPFMEMLSPQSQAENLFDRIIWRSIPIVPAKRQRQHEQVERLTSRLAISAALVQNALAPFDGSLGDIESCLREVGSHTMYRDAGDRGKPLYTLGQERRASKAFDLIEDSHLHWQNAVITSQKARIIASVALSNRIRASRSLVVPWSDIIVASNEVSTMSQTLRRHVAGLTKKIKPQSRAQPQPPPARSVDSSASLIASVKISKDLDTYEKRLLRCIVDPSKISSGTFDKVHLPVETIDTIRTMITLPLLYPDAFARGVLKHHASNGALLFGPPGTGKTLMARAVANESGARMIAIQAGDVNDKYVGESEKLIRGIFSLARRLAPCIIFFDEVDSLFGARSGDSSGRHHHQVLTEFMQEMDGLGTAEVNKKKGVMVIGATNRPFDLDEAVLRRLPRRLLIDLPDVKSRRAILDIMLQDEAVADDVQLDAIAQDTEGFSGSDLKHLCVSAAMAAVKETVKVPWKTKDVVAISDGTVQQDSDTHLKRVLCRRHFDSALKQIRPSASEEGTFTALRKWAERFGDGGSGRGRKTGFGNGFGFSDPASKSRRDTGYGRITQV</sequence>
<evidence type="ECO:0000259" key="7">
    <source>
        <dbReference type="SMART" id="SM00382"/>
    </source>
</evidence>
<proteinExistence type="predicted"/>
<dbReference type="GO" id="GO:0005524">
    <property type="term" value="F:ATP binding"/>
    <property type="evidence" value="ECO:0007669"/>
    <property type="project" value="UniProtKB-KW"/>
</dbReference>
<dbReference type="RefSeq" id="XP_021870536.1">
    <property type="nucleotide sequence ID" value="XM_022013940.1"/>
</dbReference>
<accession>A0A1Y1UH79</accession>
<keyword evidence="4" id="KW-0067">ATP-binding</keyword>
<feature type="non-terminal residue" evidence="8">
    <location>
        <position position="1"/>
    </location>
</feature>
<comment type="caution">
    <text evidence="8">The sequence shown here is derived from an EMBL/GenBank/DDBJ whole genome shotgun (WGS) entry which is preliminary data.</text>
</comment>
<keyword evidence="3" id="KW-1000">Mitochondrion outer membrane</keyword>
<dbReference type="PANTHER" id="PTHR45644:SF56">
    <property type="entry name" value="AAA ATPASE, PUTATIVE (AFU_ORTHOLOGUE AFUA_2G12920)-RELATED"/>
    <property type="match status" value="1"/>
</dbReference>
<dbReference type="Gene3D" id="1.10.8.60">
    <property type="match status" value="1"/>
</dbReference>
<feature type="compositionally biased region" description="Acidic residues" evidence="6">
    <location>
        <begin position="280"/>
        <end position="297"/>
    </location>
</feature>
<feature type="compositionally biased region" description="Basic and acidic residues" evidence="6">
    <location>
        <begin position="69"/>
        <end position="82"/>
    </location>
</feature>
<organism evidence="8 9">
    <name type="scientific">Kockovaella imperatae</name>
    <dbReference type="NCBI Taxonomy" id="4999"/>
    <lineage>
        <taxon>Eukaryota</taxon>
        <taxon>Fungi</taxon>
        <taxon>Dikarya</taxon>
        <taxon>Basidiomycota</taxon>
        <taxon>Agaricomycotina</taxon>
        <taxon>Tremellomycetes</taxon>
        <taxon>Tremellales</taxon>
        <taxon>Cuniculitremaceae</taxon>
        <taxon>Kockovaella</taxon>
    </lineage>
</organism>
<feature type="region of interest" description="Disordered" evidence="6">
    <location>
        <begin position="675"/>
        <end position="694"/>
    </location>
</feature>
<gene>
    <name evidence="8" type="ORF">BD324DRAFT_602192</name>
</gene>
<dbReference type="PANTHER" id="PTHR45644">
    <property type="entry name" value="AAA ATPASE, PUTATIVE (AFU_ORTHOLOGUE AFUA_2G12920)-RELATED-RELATED"/>
    <property type="match status" value="1"/>
</dbReference>
<reference evidence="8 9" key="1">
    <citation type="submission" date="2017-03" db="EMBL/GenBank/DDBJ databases">
        <title>Widespread Adenine N6-methylation of Active Genes in Fungi.</title>
        <authorList>
            <consortium name="DOE Joint Genome Institute"/>
            <person name="Mondo S.J."/>
            <person name="Dannebaum R.O."/>
            <person name="Kuo R.C."/>
            <person name="Louie K.B."/>
            <person name="Bewick A.J."/>
            <person name="Labutti K."/>
            <person name="Haridas S."/>
            <person name="Kuo A."/>
            <person name="Salamov A."/>
            <person name="Ahrendt S.R."/>
            <person name="Lau R."/>
            <person name="Bowen B.P."/>
            <person name="Lipzen A."/>
            <person name="Sullivan W."/>
            <person name="Andreopoulos W.B."/>
            <person name="Clum A."/>
            <person name="Lindquist E."/>
            <person name="Daum C."/>
            <person name="Northen T.R."/>
            <person name="Ramamoorthy G."/>
            <person name="Schmitz R.J."/>
            <person name="Gryganskyi A."/>
            <person name="Culley D."/>
            <person name="Magnuson J."/>
            <person name="James T.Y."/>
            <person name="O'Malley M.A."/>
            <person name="Stajich J.E."/>
            <person name="Spatafora J.W."/>
            <person name="Visel A."/>
            <person name="Grigoriev I.V."/>
        </authorList>
    </citation>
    <scope>NUCLEOTIDE SEQUENCE [LARGE SCALE GENOMIC DNA]</scope>
    <source>
        <strain evidence="8 9">NRRL Y-17943</strain>
    </source>
</reference>
<dbReference type="Proteomes" id="UP000193218">
    <property type="component" value="Unassembled WGS sequence"/>
</dbReference>
<dbReference type="Pfam" id="PF00004">
    <property type="entry name" value="AAA"/>
    <property type="match status" value="1"/>
</dbReference>
<dbReference type="GO" id="GO:0016887">
    <property type="term" value="F:ATP hydrolysis activity"/>
    <property type="evidence" value="ECO:0007669"/>
    <property type="project" value="InterPro"/>
</dbReference>
<keyword evidence="5" id="KW-0496">Mitochondrion</keyword>
<feature type="region of interest" description="Disordered" evidence="6">
    <location>
        <begin position="49"/>
        <end position="101"/>
    </location>
</feature>
<dbReference type="InterPro" id="IPR051701">
    <property type="entry name" value="Mito_OM_Translocase_MSP1"/>
</dbReference>
<evidence type="ECO:0000313" key="8">
    <source>
        <dbReference type="EMBL" id="ORX36435.1"/>
    </source>
</evidence>
<dbReference type="OrthoDB" id="39734at2759"/>
<feature type="region of interest" description="Disordered" evidence="6">
    <location>
        <begin position="1023"/>
        <end position="1060"/>
    </location>
</feature>
<dbReference type="InterPro" id="IPR003593">
    <property type="entry name" value="AAA+_ATPase"/>
</dbReference>
<evidence type="ECO:0000256" key="5">
    <source>
        <dbReference type="ARBA" id="ARBA00023128"/>
    </source>
</evidence>
<name>A0A1Y1UH79_9TREE</name>
<dbReference type="SUPFAM" id="SSF52540">
    <property type="entry name" value="P-loop containing nucleoside triphosphate hydrolases"/>
    <property type="match status" value="1"/>
</dbReference>
<dbReference type="EMBL" id="NBSH01000008">
    <property type="protein sequence ID" value="ORX36435.1"/>
    <property type="molecule type" value="Genomic_DNA"/>
</dbReference>
<dbReference type="SMART" id="SM00382">
    <property type="entry name" value="AAA"/>
    <property type="match status" value="1"/>
</dbReference>
<evidence type="ECO:0000256" key="3">
    <source>
        <dbReference type="ARBA" id="ARBA00022787"/>
    </source>
</evidence>
<comment type="subcellular location">
    <subcellularLocation>
        <location evidence="1">Mitochondrion outer membrane</location>
        <topology evidence="1">Single-pass membrane protein</topology>
    </subcellularLocation>
</comment>
<dbReference type="InterPro" id="IPR003960">
    <property type="entry name" value="ATPase_AAA_CS"/>
</dbReference>
<dbReference type="AlphaFoldDB" id="A0A1Y1UH79"/>
<dbReference type="InterPro" id="IPR003959">
    <property type="entry name" value="ATPase_AAA_core"/>
</dbReference>
<feature type="compositionally biased region" description="Gly residues" evidence="6">
    <location>
        <begin position="1024"/>
        <end position="1039"/>
    </location>
</feature>
<keyword evidence="2" id="KW-0547">Nucleotide-binding</keyword>
<dbReference type="InParanoid" id="A0A1Y1UH79"/>
<feature type="region of interest" description="Disordered" evidence="6">
    <location>
        <begin position="268"/>
        <end position="298"/>
    </location>
</feature>
<dbReference type="Pfam" id="PF17862">
    <property type="entry name" value="AAA_lid_3"/>
    <property type="match status" value="1"/>
</dbReference>
<dbReference type="GeneID" id="33555748"/>
<dbReference type="STRING" id="4999.A0A1Y1UH79"/>
<keyword evidence="3" id="KW-0472">Membrane</keyword>
<evidence type="ECO:0000256" key="6">
    <source>
        <dbReference type="SAM" id="MobiDB-lite"/>
    </source>
</evidence>
<dbReference type="InterPro" id="IPR027417">
    <property type="entry name" value="P-loop_NTPase"/>
</dbReference>
<feature type="compositionally biased region" description="Acidic residues" evidence="6">
    <location>
        <begin position="83"/>
        <end position="94"/>
    </location>
</feature>
<feature type="domain" description="AAA+ ATPase" evidence="7">
    <location>
        <begin position="767"/>
        <end position="907"/>
    </location>
</feature>
<evidence type="ECO:0000256" key="1">
    <source>
        <dbReference type="ARBA" id="ARBA00004572"/>
    </source>
</evidence>
<protein>
    <recommendedName>
        <fullName evidence="7">AAA+ ATPase domain-containing protein</fullName>
    </recommendedName>
</protein>